<dbReference type="InterPro" id="IPR036866">
    <property type="entry name" value="RibonucZ/Hydroxyglut_hydro"/>
</dbReference>
<keyword evidence="3" id="KW-1185">Reference proteome</keyword>
<proteinExistence type="predicted"/>
<evidence type="ECO:0000313" key="2">
    <source>
        <dbReference type="EMBL" id="MFC6766794.1"/>
    </source>
</evidence>
<dbReference type="Proteomes" id="UP001596383">
    <property type="component" value="Unassembled WGS sequence"/>
</dbReference>
<organism evidence="2 3">
    <name type="scientific">Natrinema soli</name>
    <dbReference type="NCBI Taxonomy" id="1930624"/>
    <lineage>
        <taxon>Archaea</taxon>
        <taxon>Methanobacteriati</taxon>
        <taxon>Methanobacteriota</taxon>
        <taxon>Stenosarchaea group</taxon>
        <taxon>Halobacteria</taxon>
        <taxon>Halobacteriales</taxon>
        <taxon>Natrialbaceae</taxon>
        <taxon>Natrinema</taxon>
    </lineage>
</organism>
<dbReference type="PANTHER" id="PTHR42951">
    <property type="entry name" value="METALLO-BETA-LACTAMASE DOMAIN-CONTAINING"/>
    <property type="match status" value="1"/>
</dbReference>
<comment type="caution">
    <text evidence="2">The sequence shown here is derived from an EMBL/GenBank/DDBJ whole genome shotgun (WGS) entry which is preliminary data.</text>
</comment>
<dbReference type="InterPro" id="IPR001279">
    <property type="entry name" value="Metallo-B-lactamas"/>
</dbReference>
<protein>
    <submittedName>
        <fullName evidence="2">MBL fold metallo-hydrolase</fullName>
    </submittedName>
</protein>
<dbReference type="RefSeq" id="WP_273739741.1">
    <property type="nucleotide sequence ID" value="NZ_JAQIVI010000297.1"/>
</dbReference>
<feature type="domain" description="Metallo-beta-lactamase" evidence="1">
    <location>
        <begin position="15"/>
        <end position="217"/>
    </location>
</feature>
<dbReference type="SMART" id="SM00849">
    <property type="entry name" value="Lactamase_B"/>
    <property type="match status" value="1"/>
</dbReference>
<evidence type="ECO:0000313" key="3">
    <source>
        <dbReference type="Proteomes" id="UP001596383"/>
    </source>
</evidence>
<accession>A0ABD5SP36</accession>
<dbReference type="EMBL" id="JBHSWV010000297">
    <property type="protein sequence ID" value="MFC6766794.1"/>
    <property type="molecule type" value="Genomic_DNA"/>
</dbReference>
<reference evidence="2 3" key="1">
    <citation type="journal article" date="2019" name="Int. J. Syst. Evol. Microbiol.">
        <title>The Global Catalogue of Microorganisms (GCM) 10K type strain sequencing project: providing services to taxonomists for standard genome sequencing and annotation.</title>
        <authorList>
            <consortium name="The Broad Institute Genomics Platform"/>
            <consortium name="The Broad Institute Genome Sequencing Center for Infectious Disease"/>
            <person name="Wu L."/>
            <person name="Ma J."/>
        </authorList>
    </citation>
    <scope>NUCLEOTIDE SEQUENCE [LARGE SCALE GENOMIC DNA]</scope>
    <source>
        <strain evidence="2 3">LMG 29247</strain>
    </source>
</reference>
<dbReference type="Pfam" id="PF00753">
    <property type="entry name" value="Lactamase_B"/>
    <property type="match status" value="1"/>
</dbReference>
<gene>
    <name evidence="2" type="ORF">ACFQE6_17925</name>
</gene>
<dbReference type="InterPro" id="IPR050855">
    <property type="entry name" value="NDM-1-like"/>
</dbReference>
<sequence length="306" mass="34210">MEYERFEFQQPAAGTVNAFRIGDTLIDTGHMSRRESVERAIHEGDLTGIERVVLTHPHVDHFGGSVTVPELADLPHVVYDGAPAILNDVESYLREAREDMQRLSAGLPDPLRQQQEAFYDVFFPLDEPYRDVTIERVVSDGDTVRLGDYECEVVHTPGHSAQHMSLYNYESGTLLSGDIISENGHFMYAPLYWDVGAYRTSLSRLQTLDLDRLVPGHGPELSSPTERIVDCIEKDRRTERKLRERVRARGETTARDLAEETLNAGEATLPFLILVAAAYLHYLATEGVCTVNVDADGVHASVCDPV</sequence>
<dbReference type="SUPFAM" id="SSF56281">
    <property type="entry name" value="Metallo-hydrolase/oxidoreductase"/>
    <property type="match status" value="1"/>
</dbReference>
<dbReference type="AlphaFoldDB" id="A0ABD5SP36"/>
<evidence type="ECO:0000259" key="1">
    <source>
        <dbReference type="SMART" id="SM00849"/>
    </source>
</evidence>
<dbReference type="Gene3D" id="3.60.15.10">
    <property type="entry name" value="Ribonuclease Z/Hydroxyacylglutathione hydrolase-like"/>
    <property type="match status" value="1"/>
</dbReference>
<name>A0ABD5SP36_9EURY</name>